<evidence type="ECO:0000313" key="2">
    <source>
        <dbReference type="Proteomes" id="UP000318052"/>
    </source>
</evidence>
<keyword evidence="2" id="KW-1185">Reference proteome</keyword>
<accession>A0ABY3GP05</accession>
<proteinExistence type="predicted"/>
<reference evidence="2" key="1">
    <citation type="journal article" date="2019" name="Microbiol. Resour. Announc.">
        <title>Draft Genomic Sequences of Streptomyces misionensis and Streptomyces albidoflavus, bacteria applied for phytopathogen biocontrol.</title>
        <authorList>
            <person name="Pylro V."/>
            <person name="Dias A."/>
            <person name="Andreote F."/>
            <person name="Varani A."/>
            <person name="Andreote C."/>
            <person name="Bernardo E."/>
            <person name="Martins T."/>
        </authorList>
    </citation>
    <scope>NUCLEOTIDE SEQUENCE [LARGE SCALE GENOMIC DNA]</scope>
    <source>
        <strain evidence="2">77</strain>
    </source>
</reference>
<sequence>MAQTDIRPRAVVLLTDVDTSRRDEPGRLYHHDGRPFTTAEYDLLCTCTRAEIDIAVAHMQPVGDWMSERHTMQKALIGLYMKYAYQFTDASPDSVYDLMTDEDYATFERLAEILSPGDAVEELAGHEQD</sequence>
<comment type="caution">
    <text evidence="1">The sequence shown here is derived from an EMBL/GenBank/DDBJ whole genome shotgun (WGS) entry which is preliminary data.</text>
</comment>
<evidence type="ECO:0008006" key="3">
    <source>
        <dbReference type="Google" id="ProtNLM"/>
    </source>
</evidence>
<gene>
    <name evidence="1" type="ORF">FRZ02_32735</name>
</gene>
<protein>
    <recommendedName>
        <fullName evidence="3">Phage protein</fullName>
    </recommendedName>
</protein>
<evidence type="ECO:0000313" key="1">
    <source>
        <dbReference type="EMBL" id="TWV16120.1"/>
    </source>
</evidence>
<name>A0ABY3GP05_9ACTN</name>
<dbReference type="Proteomes" id="UP000318052">
    <property type="component" value="Unassembled WGS sequence"/>
</dbReference>
<dbReference type="RefSeq" id="WP_129845366.1">
    <property type="nucleotide sequence ID" value="NZ_PKLY01000014.1"/>
</dbReference>
<dbReference type="EMBL" id="VOGX01000094">
    <property type="protein sequence ID" value="TWV16120.1"/>
    <property type="molecule type" value="Genomic_DNA"/>
</dbReference>
<organism evidence="1 2">
    <name type="scientific">Streptomyces albidoflavus</name>
    <dbReference type="NCBI Taxonomy" id="1886"/>
    <lineage>
        <taxon>Bacteria</taxon>
        <taxon>Bacillati</taxon>
        <taxon>Actinomycetota</taxon>
        <taxon>Actinomycetes</taxon>
        <taxon>Kitasatosporales</taxon>
        <taxon>Streptomycetaceae</taxon>
        <taxon>Streptomyces</taxon>
        <taxon>Streptomyces albidoflavus group</taxon>
    </lineage>
</organism>